<sequence>MEDEDYCYRPECEIEADSDHEDQDAESELGQWLGQLETLKMFSSSLIFHRKLNDLLRTRETNLQGMRDKKAKLKQIFTILVIYDNILERNRRIIYLDLVTTKGIKQEITNLAKSGFGDNHYIKEEITNRAKSGFGDNHYIKEEITNLAKSGFGDNHYIKEEITNLAKSGFGDNHYIKEEITNLAKSGFENQDVNFDAILGELCDLEMQLNTTEYELDRNNMGLVKDEHRDSGNDLAQSELDALASEITQKNALFHHLNPSLPWLQYHRLLKLSSSGSGDSGSTVSTSTVTPFSAQVSEMHELLMSQLSLFEEELHKENCPPDEQKARLKAEKIRIALEKIKEAKIRKLFVRAFAKDGSSKSILVDEKMSIGQVCSILADKNHVRLNAKLAVIEHMPDLYMERILEDHDCLVENMVMWTRDSRNRILFEERQEKFDLFRQPEKYLLVSSSSEKGASLAPNQRHKLVQEFFNGSAQVPEVEGVMYLKSEGKKAWKKFYFVLRASGLYYNPKGKVSKAPKDLTCMVQFAYVDVYYGLGWKKKYHAPTDHGFALKHPQIQKKTSKYIRYFCTENKAALDQWIMGIRMAKYGKQLQTNYEKLRTEVSTWDSRELRSSVSDPDTFDETLEFVPGSSLQDSRLSMPEPGSRHSIVHVQNSTLVRNSAGSDTTICESSDEIMCLELNSHHERKSSLTGQSMYELQRPVVKRVSFSNTHSVINSEGEEIVPLRHRDSITSSSTESSEDSISSGEMRFNSVSRASKMRARIPVTTETTRHMSEMYQQTMDGSSISSCESYGTHERKSSLTSPIHSHSFTEKDRRKSAPVIHGEGKETRHERKSSDSSREFKVRSISGDKEPLYENMHERKSSDDSREFKIHSRKASNEGVKESRHERKGSDGSRELKVRSQIIPSERGIHESRHDRKGSDGSRELKVRSQAIPNDRYIQESHHERKGSNSSQDSLNRQNHCDKISGIHAQQLLTDVKRTGSPPPPNKQVQSTQNYKRPLTPPPARPIQPIEEVMPPYSSLPLSPPPNRVMSPTPSRERLCTPPPPPTHSNICNMRERLTSPPPPPIQRVMSPPTVNREMTSHSRSSSSSSHYSNLSTEDHFPVPPGECHKMSSYPQPPSTLMSTMSNKSMAAPHHMTSPAAHHMTSPAMSNKAMPQTLPQALKSPPMLSHHQPPQLVMSPPASKHFSQNALPLSHPIASQMSPPVSSDFATPPSPAPPSMVHTAASIQSSYSMQNDSSPPTPRSCVPMPPAMPLLQNRYVSMEIGGISPLRKSGPETVVHTHAPQMSPPIVNHQPGAYNMTTQKQRPSPLSCSTQAYNSQNSQNVISPTMYSPEGQHFNAMTTSGPQFNGPYDQMYQCGQQRVMSSSMPTSNSSMIPQSGKSSAIYDSYGNSHQPQNHMSVQSSVSSSDDHLPQQLPFLSELSQRPQKGGGKVPPATLPKPDSGPKNIQKYNGANSYELGVTSPNGPSPLRPNSNIGNKSRPPPPQRSENTRLSSEIKTTSADIHSVPNYDPLYENLGECEGLIDINDLPLPPPELLEGIGGGVPKKGKVPPPPPKRSLETHLTSQ</sequence>
<keyword evidence="5" id="KW-1185">Reference proteome</keyword>
<feature type="compositionally biased region" description="Low complexity" evidence="1">
    <location>
        <begin position="1082"/>
        <end position="1096"/>
    </location>
</feature>
<dbReference type="PROSITE" id="PS50003">
    <property type="entry name" value="PH_DOMAIN"/>
    <property type="match status" value="1"/>
</dbReference>
<dbReference type="Pfam" id="PF21989">
    <property type="entry name" value="RA_2"/>
    <property type="match status" value="1"/>
</dbReference>
<evidence type="ECO:0000259" key="2">
    <source>
        <dbReference type="PROSITE" id="PS50003"/>
    </source>
</evidence>
<dbReference type="InterPro" id="IPR001849">
    <property type="entry name" value="PH_domain"/>
</dbReference>
<dbReference type="InterPro" id="IPR039665">
    <property type="entry name" value="PH_APBB1IP"/>
</dbReference>
<dbReference type="PANTHER" id="PTHR11243:SF23">
    <property type="entry name" value="LD06925P"/>
    <property type="match status" value="1"/>
</dbReference>
<feature type="region of interest" description="Disordered" evidence="1">
    <location>
        <begin position="764"/>
        <end position="958"/>
    </location>
</feature>
<feature type="compositionally biased region" description="Polar residues" evidence="1">
    <location>
        <begin position="774"/>
        <end position="789"/>
    </location>
</feature>
<feature type="compositionally biased region" description="Basic and acidic residues" evidence="1">
    <location>
        <begin position="937"/>
        <end position="947"/>
    </location>
</feature>
<dbReference type="SMART" id="SM00233">
    <property type="entry name" value="PH"/>
    <property type="match status" value="1"/>
</dbReference>
<feature type="compositionally biased region" description="Polar residues" evidence="1">
    <location>
        <begin position="948"/>
        <end position="958"/>
    </location>
</feature>
<dbReference type="SMART" id="SM00314">
    <property type="entry name" value="RA"/>
    <property type="match status" value="1"/>
</dbReference>
<feature type="compositionally biased region" description="Low complexity" evidence="1">
    <location>
        <begin position="1364"/>
        <end position="1375"/>
    </location>
</feature>
<feature type="region of interest" description="Disordered" evidence="1">
    <location>
        <begin position="1324"/>
        <end position="1346"/>
    </location>
</feature>
<organism evidence="4 5">
    <name type="scientific">Mytilus edulis</name>
    <name type="common">Blue mussel</name>
    <dbReference type="NCBI Taxonomy" id="6550"/>
    <lineage>
        <taxon>Eukaryota</taxon>
        <taxon>Metazoa</taxon>
        <taxon>Spiralia</taxon>
        <taxon>Lophotrochozoa</taxon>
        <taxon>Mollusca</taxon>
        <taxon>Bivalvia</taxon>
        <taxon>Autobranchia</taxon>
        <taxon>Pteriomorphia</taxon>
        <taxon>Mytilida</taxon>
        <taxon>Mytiloidea</taxon>
        <taxon>Mytilidae</taxon>
        <taxon>Mytilinae</taxon>
        <taxon>Mytilus</taxon>
    </lineage>
</organism>
<gene>
    <name evidence="4" type="ORF">MEDL_599</name>
</gene>
<evidence type="ECO:0000256" key="1">
    <source>
        <dbReference type="SAM" id="MobiDB-lite"/>
    </source>
</evidence>
<dbReference type="Pfam" id="PF00169">
    <property type="entry name" value="PH"/>
    <property type="match status" value="1"/>
</dbReference>
<feature type="region of interest" description="Disordered" evidence="1">
    <location>
        <begin position="1202"/>
        <end position="1221"/>
    </location>
</feature>
<feature type="region of interest" description="Disordered" evidence="1">
    <location>
        <begin position="976"/>
        <end position="1106"/>
    </location>
</feature>
<dbReference type="OrthoDB" id="6235964at2759"/>
<protein>
    <submittedName>
        <fullName evidence="4">RAPH1</fullName>
    </submittedName>
</protein>
<dbReference type="InterPro" id="IPR000159">
    <property type="entry name" value="RA_dom"/>
</dbReference>
<feature type="region of interest" description="Disordered" evidence="1">
    <location>
        <begin position="1131"/>
        <end position="1151"/>
    </location>
</feature>
<reference evidence="4" key="1">
    <citation type="submission" date="2021-03" db="EMBL/GenBank/DDBJ databases">
        <authorList>
            <person name="Bekaert M."/>
        </authorList>
    </citation>
    <scope>NUCLEOTIDE SEQUENCE</scope>
</reference>
<feature type="region of interest" description="Disordered" evidence="1">
    <location>
        <begin position="723"/>
        <end position="747"/>
    </location>
</feature>
<comment type="caution">
    <text evidence="4">The sequence shown here is derived from an EMBL/GenBank/DDBJ whole genome shotgun (WGS) entry which is preliminary data.</text>
</comment>
<dbReference type="EMBL" id="CAJPWZ010000051">
    <property type="protein sequence ID" value="CAG2184954.1"/>
    <property type="molecule type" value="Genomic_DNA"/>
</dbReference>
<dbReference type="InterPro" id="IPR039664">
    <property type="entry name" value="GRB/APBB1IP"/>
</dbReference>
<feature type="domain" description="Ras-associating" evidence="3">
    <location>
        <begin position="346"/>
        <end position="432"/>
    </location>
</feature>
<dbReference type="Gene3D" id="3.10.20.90">
    <property type="entry name" value="Phosphatidylinositol 3-kinase Catalytic Subunit, Chain A, domain 1"/>
    <property type="match status" value="1"/>
</dbReference>
<dbReference type="SUPFAM" id="SSF54236">
    <property type="entry name" value="Ubiquitin-like"/>
    <property type="match status" value="1"/>
</dbReference>
<dbReference type="PROSITE" id="PS50200">
    <property type="entry name" value="RA"/>
    <property type="match status" value="1"/>
</dbReference>
<dbReference type="GO" id="GO:0007165">
    <property type="term" value="P:signal transduction"/>
    <property type="evidence" value="ECO:0007669"/>
    <property type="project" value="InterPro"/>
</dbReference>
<dbReference type="InterPro" id="IPR029071">
    <property type="entry name" value="Ubiquitin-like_domsf"/>
</dbReference>
<dbReference type="SUPFAM" id="SSF50729">
    <property type="entry name" value="PH domain-like"/>
    <property type="match status" value="1"/>
</dbReference>
<evidence type="ECO:0000259" key="3">
    <source>
        <dbReference type="PROSITE" id="PS50200"/>
    </source>
</evidence>
<feature type="region of interest" description="Disordered" evidence="1">
    <location>
        <begin position="1166"/>
        <end position="1188"/>
    </location>
</feature>
<name>A0A8S3PNZ6_MYTED</name>
<feature type="compositionally biased region" description="Basic and acidic residues" evidence="1">
    <location>
        <begin position="822"/>
        <end position="898"/>
    </location>
</feature>
<dbReference type="PANTHER" id="PTHR11243">
    <property type="entry name" value="GROWTH FACTOR RECEPTOR-BOUND PROTEIN"/>
    <property type="match status" value="1"/>
</dbReference>
<feature type="region of interest" description="Disordered" evidence="1">
    <location>
        <begin position="1363"/>
        <end position="1502"/>
    </location>
</feature>
<feature type="compositionally biased region" description="Polar residues" evidence="1">
    <location>
        <begin position="1389"/>
        <end position="1399"/>
    </location>
</feature>
<feature type="compositionally biased region" description="Low complexity" evidence="1">
    <location>
        <begin position="729"/>
        <end position="743"/>
    </location>
</feature>
<evidence type="ECO:0000313" key="5">
    <source>
        <dbReference type="Proteomes" id="UP000683360"/>
    </source>
</evidence>
<dbReference type="Proteomes" id="UP000683360">
    <property type="component" value="Unassembled WGS sequence"/>
</dbReference>
<accession>A0A8S3PNZ6</accession>
<proteinExistence type="predicted"/>
<dbReference type="InterPro" id="IPR011993">
    <property type="entry name" value="PH-like_dom_sf"/>
</dbReference>
<feature type="compositionally biased region" description="Polar residues" evidence="1">
    <location>
        <begin position="1487"/>
        <end position="1502"/>
    </location>
</feature>
<feature type="domain" description="PH" evidence="2">
    <location>
        <begin position="475"/>
        <end position="586"/>
    </location>
</feature>
<evidence type="ECO:0000313" key="4">
    <source>
        <dbReference type="EMBL" id="CAG2184954.1"/>
    </source>
</evidence>
<dbReference type="Gene3D" id="2.30.29.30">
    <property type="entry name" value="Pleckstrin-homology domain (PH domain)/Phosphotyrosine-binding domain (PTB)"/>
    <property type="match status" value="1"/>
</dbReference>
<feature type="region of interest" description="Disordered" evidence="1">
    <location>
        <begin position="1537"/>
        <end position="1566"/>
    </location>
</feature>
<feature type="compositionally biased region" description="Basic and acidic residues" evidence="1">
    <location>
        <begin position="907"/>
        <end position="927"/>
    </location>
</feature>
<dbReference type="CDD" id="cd01259">
    <property type="entry name" value="PH_APBB1IP"/>
    <property type="match status" value="1"/>
</dbReference>